<dbReference type="Proteomes" id="UP000075714">
    <property type="component" value="Unassembled WGS sequence"/>
</dbReference>
<organism evidence="1 2">
    <name type="scientific">Gonium pectorale</name>
    <name type="common">Green alga</name>
    <dbReference type="NCBI Taxonomy" id="33097"/>
    <lineage>
        <taxon>Eukaryota</taxon>
        <taxon>Viridiplantae</taxon>
        <taxon>Chlorophyta</taxon>
        <taxon>core chlorophytes</taxon>
        <taxon>Chlorophyceae</taxon>
        <taxon>CS clade</taxon>
        <taxon>Chlamydomonadales</taxon>
        <taxon>Volvocaceae</taxon>
        <taxon>Gonium</taxon>
    </lineage>
</organism>
<reference evidence="2" key="1">
    <citation type="journal article" date="2016" name="Nat. Commun.">
        <title>The Gonium pectorale genome demonstrates co-option of cell cycle regulation during the evolution of multicellularity.</title>
        <authorList>
            <person name="Hanschen E.R."/>
            <person name="Marriage T.N."/>
            <person name="Ferris P.J."/>
            <person name="Hamaji T."/>
            <person name="Toyoda A."/>
            <person name="Fujiyama A."/>
            <person name="Neme R."/>
            <person name="Noguchi H."/>
            <person name="Minakuchi Y."/>
            <person name="Suzuki M."/>
            <person name="Kawai-Toyooka H."/>
            <person name="Smith D.R."/>
            <person name="Sparks H."/>
            <person name="Anderson J."/>
            <person name="Bakaric R."/>
            <person name="Luria V."/>
            <person name="Karger A."/>
            <person name="Kirschner M.W."/>
            <person name="Durand P.M."/>
            <person name="Michod R.E."/>
            <person name="Nozaki H."/>
            <person name="Olson B.J."/>
        </authorList>
    </citation>
    <scope>NUCLEOTIDE SEQUENCE [LARGE SCALE GENOMIC DNA]</scope>
    <source>
        <strain evidence="2">NIES-2863</strain>
    </source>
</reference>
<name>A0A150GN52_GONPE</name>
<comment type="caution">
    <text evidence="1">The sequence shown here is derived from an EMBL/GenBank/DDBJ whole genome shotgun (WGS) entry which is preliminary data.</text>
</comment>
<dbReference type="AlphaFoldDB" id="A0A150GN52"/>
<evidence type="ECO:0000313" key="2">
    <source>
        <dbReference type="Proteomes" id="UP000075714"/>
    </source>
</evidence>
<keyword evidence="2" id="KW-1185">Reference proteome</keyword>
<proteinExistence type="predicted"/>
<gene>
    <name evidence="1" type="ORF">GPECTOR_13g708</name>
</gene>
<dbReference type="EMBL" id="LSYV01000014">
    <property type="protein sequence ID" value="KXZ51221.1"/>
    <property type="molecule type" value="Genomic_DNA"/>
</dbReference>
<protein>
    <submittedName>
        <fullName evidence="1">Uncharacterized protein</fullName>
    </submittedName>
</protein>
<accession>A0A150GN52</accession>
<dbReference type="OrthoDB" id="555222at2759"/>
<sequence length="270" mass="28778">MARSGVIRFEVLVLAQDVLDPLDPWDGRAQDLSAELRVLKDMVGAVLEGAAVQRYTELGVRGPSATLTDDLLINDVGVLTAVVTLLMGEKNVQEAAKVQALLDSGQSLEARRELLEGDLFVRCVAAVLCKSYTGVLEVDAGVRGGCQVDEGAQALRLRLGQTAFNPKEVEAAHKQLAATFTLAAYTLDKVLASGRVGPMSSMAPPELQQLPDELIVEGICLYAGTASGQRTTLQRTALARRRVEASERVISAGGLQSAVLQVRVQEVSAR</sequence>
<evidence type="ECO:0000313" key="1">
    <source>
        <dbReference type="EMBL" id="KXZ51221.1"/>
    </source>
</evidence>